<dbReference type="InterPro" id="IPR045229">
    <property type="entry name" value="TPP_enz"/>
</dbReference>
<proteinExistence type="inferred from homology"/>
<feature type="domain" description="Thiamine pyrophosphate enzyme TPP-binding" evidence="5">
    <location>
        <begin position="379"/>
        <end position="526"/>
    </location>
</feature>
<dbReference type="AlphaFoldDB" id="A0A2S6IK70"/>
<organism evidence="7 8">
    <name type="scientific">Kineococcus xinjiangensis</name>
    <dbReference type="NCBI Taxonomy" id="512762"/>
    <lineage>
        <taxon>Bacteria</taxon>
        <taxon>Bacillati</taxon>
        <taxon>Actinomycetota</taxon>
        <taxon>Actinomycetes</taxon>
        <taxon>Kineosporiales</taxon>
        <taxon>Kineosporiaceae</taxon>
        <taxon>Kineococcus</taxon>
    </lineage>
</organism>
<sequence>MSSVSAHVAHALTPHATDAFGVMGHGNAHFLDSLHTGGRVRFTAVRHEAAAVAAADAYFRACDRLAVATTTYGAGFTNTITALAEAAQARVPLVLVTGDRPTPGPRPWDVDQAAIAAAVGVRTFVVGPDDAATVTTAALHHALSARVPVVVAIPYDLAAREAGVPATPLALEPPPRPRPDATAVAAAAADLAAARRPFLLAGRGAVLSGAGAALGGLADAVGAVTGTTAIARSLFPDARYDVGVTGGFGHEEAMALVGEADVVLVVGAGLNQFTSRFGRLFGPGTKVVQVDESEAPTHPAVSHFVRGDAAQAVHALCAALPARRNADPAWRAAAAELTRRGLHRRDPGVRVAPDGRLDPRSVATRLAEILPQDRVVVSDGGHFIGWANAYWPVAGPHRMQMVGTAYQTIGLGLASAVGAAKARPDSTIVLSTGDGGCLMALADLESVVRETRRGVVVVWNDAAYNAEVSLYGRQGLAIAPMLIPEVDFAALARAVGAEAAVARTLEDLDALADWVAAGREGVFLLDCRVSATVVAPHQEEIVAVHAAAR</sequence>
<dbReference type="Pfam" id="PF00205">
    <property type="entry name" value="TPP_enzyme_M"/>
    <property type="match status" value="1"/>
</dbReference>
<dbReference type="Pfam" id="PF02776">
    <property type="entry name" value="TPP_enzyme_N"/>
    <property type="match status" value="1"/>
</dbReference>
<evidence type="ECO:0000259" key="4">
    <source>
        <dbReference type="Pfam" id="PF00205"/>
    </source>
</evidence>
<dbReference type="InterPro" id="IPR029061">
    <property type="entry name" value="THDP-binding"/>
</dbReference>
<dbReference type="GO" id="GO:0005948">
    <property type="term" value="C:acetolactate synthase complex"/>
    <property type="evidence" value="ECO:0007669"/>
    <property type="project" value="TreeGrafter"/>
</dbReference>
<evidence type="ECO:0000313" key="8">
    <source>
        <dbReference type="Proteomes" id="UP000239485"/>
    </source>
</evidence>
<evidence type="ECO:0000256" key="2">
    <source>
        <dbReference type="ARBA" id="ARBA00023052"/>
    </source>
</evidence>
<protein>
    <submittedName>
        <fullName evidence="7">Thiamine pyrophosphate-dependent acetolactate synthase large subunit-like protein</fullName>
    </submittedName>
</protein>
<gene>
    <name evidence="7" type="ORF">CLV92_10778</name>
</gene>
<dbReference type="CDD" id="cd00568">
    <property type="entry name" value="TPP_enzymes"/>
    <property type="match status" value="1"/>
</dbReference>
<dbReference type="PANTHER" id="PTHR18968">
    <property type="entry name" value="THIAMINE PYROPHOSPHATE ENZYMES"/>
    <property type="match status" value="1"/>
</dbReference>
<dbReference type="Pfam" id="PF02775">
    <property type="entry name" value="TPP_enzyme_C"/>
    <property type="match status" value="1"/>
</dbReference>
<dbReference type="GO" id="GO:0009097">
    <property type="term" value="P:isoleucine biosynthetic process"/>
    <property type="evidence" value="ECO:0007669"/>
    <property type="project" value="TreeGrafter"/>
</dbReference>
<dbReference type="PANTHER" id="PTHR18968:SF13">
    <property type="entry name" value="ACETOLACTATE SYNTHASE CATALYTIC SUBUNIT, MITOCHONDRIAL"/>
    <property type="match status" value="1"/>
</dbReference>
<keyword evidence="8" id="KW-1185">Reference proteome</keyword>
<dbReference type="SUPFAM" id="SSF52467">
    <property type="entry name" value="DHS-like NAD/FAD-binding domain"/>
    <property type="match status" value="1"/>
</dbReference>
<evidence type="ECO:0000259" key="6">
    <source>
        <dbReference type="Pfam" id="PF02776"/>
    </source>
</evidence>
<dbReference type="Gene3D" id="3.40.50.1220">
    <property type="entry name" value="TPP-binding domain"/>
    <property type="match status" value="1"/>
</dbReference>
<dbReference type="OrthoDB" id="3203527at2"/>
<name>A0A2S6IK70_9ACTN</name>
<dbReference type="GO" id="GO:0003984">
    <property type="term" value="F:acetolactate synthase activity"/>
    <property type="evidence" value="ECO:0007669"/>
    <property type="project" value="TreeGrafter"/>
</dbReference>
<dbReference type="EMBL" id="PTJD01000007">
    <property type="protein sequence ID" value="PPK94575.1"/>
    <property type="molecule type" value="Genomic_DNA"/>
</dbReference>
<comment type="caution">
    <text evidence="7">The sequence shown here is derived from an EMBL/GenBank/DDBJ whole genome shotgun (WGS) entry which is preliminary data.</text>
</comment>
<reference evidence="7 8" key="1">
    <citation type="submission" date="2018-02" db="EMBL/GenBank/DDBJ databases">
        <title>Genomic Encyclopedia of Archaeal and Bacterial Type Strains, Phase II (KMG-II): from individual species to whole genera.</title>
        <authorList>
            <person name="Goeker M."/>
        </authorList>
    </citation>
    <scope>NUCLEOTIDE SEQUENCE [LARGE SCALE GENOMIC DNA]</scope>
    <source>
        <strain evidence="7 8">DSM 22857</strain>
    </source>
</reference>
<dbReference type="InterPro" id="IPR012000">
    <property type="entry name" value="Thiamin_PyroP_enz_cen_dom"/>
</dbReference>
<dbReference type="GO" id="GO:0009099">
    <property type="term" value="P:L-valine biosynthetic process"/>
    <property type="evidence" value="ECO:0007669"/>
    <property type="project" value="TreeGrafter"/>
</dbReference>
<evidence type="ECO:0000256" key="3">
    <source>
        <dbReference type="RuleBase" id="RU362132"/>
    </source>
</evidence>
<feature type="domain" description="Thiamine pyrophosphate enzyme N-terminal TPP-binding" evidence="6">
    <location>
        <begin position="4"/>
        <end position="103"/>
    </location>
</feature>
<evidence type="ECO:0000259" key="5">
    <source>
        <dbReference type="Pfam" id="PF02775"/>
    </source>
</evidence>
<dbReference type="Proteomes" id="UP000239485">
    <property type="component" value="Unassembled WGS sequence"/>
</dbReference>
<keyword evidence="2 3" id="KW-0786">Thiamine pyrophosphate</keyword>
<accession>A0A2S6IK70</accession>
<dbReference type="CDD" id="cd07035">
    <property type="entry name" value="TPP_PYR_POX_like"/>
    <property type="match status" value="1"/>
</dbReference>
<dbReference type="GO" id="GO:0050660">
    <property type="term" value="F:flavin adenine dinucleotide binding"/>
    <property type="evidence" value="ECO:0007669"/>
    <property type="project" value="TreeGrafter"/>
</dbReference>
<dbReference type="SUPFAM" id="SSF52518">
    <property type="entry name" value="Thiamin diphosphate-binding fold (THDP-binding)"/>
    <property type="match status" value="2"/>
</dbReference>
<comment type="similarity">
    <text evidence="1 3">Belongs to the TPP enzyme family.</text>
</comment>
<feature type="domain" description="Thiamine pyrophosphate enzyme central" evidence="4">
    <location>
        <begin position="184"/>
        <end position="316"/>
    </location>
</feature>
<dbReference type="GO" id="GO:0030976">
    <property type="term" value="F:thiamine pyrophosphate binding"/>
    <property type="evidence" value="ECO:0007669"/>
    <property type="project" value="InterPro"/>
</dbReference>
<dbReference type="RefSeq" id="WP_104432896.1">
    <property type="nucleotide sequence ID" value="NZ_PTJD01000007.1"/>
</dbReference>
<dbReference type="InterPro" id="IPR012001">
    <property type="entry name" value="Thiamin_PyroP_enz_TPP-bd_dom"/>
</dbReference>
<dbReference type="Gene3D" id="3.40.50.970">
    <property type="match status" value="2"/>
</dbReference>
<dbReference type="InterPro" id="IPR029035">
    <property type="entry name" value="DHS-like_NAD/FAD-binding_dom"/>
</dbReference>
<dbReference type="InterPro" id="IPR011766">
    <property type="entry name" value="TPP_enzyme_TPP-bd"/>
</dbReference>
<evidence type="ECO:0000313" key="7">
    <source>
        <dbReference type="EMBL" id="PPK94575.1"/>
    </source>
</evidence>
<evidence type="ECO:0000256" key="1">
    <source>
        <dbReference type="ARBA" id="ARBA00007812"/>
    </source>
</evidence>
<dbReference type="GO" id="GO:0000287">
    <property type="term" value="F:magnesium ion binding"/>
    <property type="evidence" value="ECO:0007669"/>
    <property type="project" value="InterPro"/>
</dbReference>